<dbReference type="PANTHER" id="PTHR46322:SF1">
    <property type="entry name" value="PUROMYCIN-SENSITIVE AMINOPEPTIDASE"/>
    <property type="match status" value="1"/>
</dbReference>
<dbReference type="CDD" id="cd09600">
    <property type="entry name" value="M1_APN"/>
    <property type="match status" value="1"/>
</dbReference>
<dbReference type="InterPro" id="IPR027268">
    <property type="entry name" value="Peptidase_M4/M1_CTD_sf"/>
</dbReference>
<protein>
    <recommendedName>
        <fullName evidence="5 12">Aminopeptidase N</fullName>
        <ecNumber evidence="4 12">3.4.11.2</ecNumber>
    </recommendedName>
</protein>
<keyword evidence="7" id="KW-0645">Protease</keyword>
<evidence type="ECO:0000256" key="4">
    <source>
        <dbReference type="ARBA" id="ARBA00012564"/>
    </source>
</evidence>
<evidence type="ECO:0000256" key="7">
    <source>
        <dbReference type="ARBA" id="ARBA00022670"/>
    </source>
</evidence>
<dbReference type="Gene3D" id="2.60.40.1730">
    <property type="entry name" value="tricorn interacting facor f3 domain"/>
    <property type="match status" value="1"/>
</dbReference>
<sequence>MNIAQDPVIYTDETVFLKDYQKPTFLVNSVYLDIQVYDDHTIVDAVLDMKRQTSGNLVLLGRDIELKEVQLNDQVLSAEQYQLDAEQLVILNAPEHAIIKTKSIIHPESNTMLEGLYQAGDIYVTQNEAEGFRKITFYPDRPDVLSVFTTRVEANKKFPVLLANGNLLETGQAGDDRHYAIWEDPTKKPSYLFACVIGDLAVLKDSYVTSEGREVALEIYAEDKDIPKCHIAMEALKHSMRWDEEHYGLPYDLDNYMIVAVSQFNMGAMENKGLNIFNTSCVLADEAYTTDDAIMRVQAVIAHEYFHNWTGNRITCRDWFQLCLKEGLTVFRDQSFSEDLQSAAVQRIDDVSVLKAHQFPEDAGPLSHPPRPDHFVEINNFYTMTVYEKGAEINRMMANLLGKEKYRQGTDEYFRRHDGQAVTVEDWVYALSAGSGIDLSAFLLWYSQPGTPSLVAEGQYDQATESYRLTFKQRLKAHPKYPNLKPVPIPIALALFHPNTGEQYPLNSTALVSNQPDGVYLFDQEEAVIEFTGLTEQPVVSLLRNFSAPVNLEFDYSDEDLAFLIQHETNGFNQWQATQTLLERILLKDHVADIYIQALTHALPQLIQKDPLLASRLLDVPSESYLASRIDHNYQPFTVFEKREALLNALAQHLGGFWKETYHALNPALQTEFSQAKGERALQNIMLSFMARQGDADVFTLAEQQFYQNKNMTQRVGALKVLVWNDAPIAKQALQDFYDQFKDEALSLDLWFMLQAAHPQATRETIQALTEHPDYDLGTPNRIRSVLGGLNSHPVHTWDFGVQHVIDLAIYLDQKNPILGARLLQVLSRWYTLAEPKRSEVKDVLLALQGQVKSKNVVETLTSMLSA</sequence>
<dbReference type="GO" id="GO:0008270">
    <property type="term" value="F:zinc ion binding"/>
    <property type="evidence" value="ECO:0007669"/>
    <property type="project" value="InterPro"/>
</dbReference>
<dbReference type="Gene3D" id="2.60.40.1840">
    <property type="match status" value="1"/>
</dbReference>
<keyword evidence="6 17" id="KW-0031">Aminopeptidase</keyword>
<dbReference type="Pfam" id="PF01433">
    <property type="entry name" value="Peptidase_M1"/>
    <property type="match status" value="1"/>
</dbReference>
<evidence type="ECO:0000256" key="1">
    <source>
        <dbReference type="ARBA" id="ARBA00000098"/>
    </source>
</evidence>
<dbReference type="Pfam" id="PF17432">
    <property type="entry name" value="DUF3458_C"/>
    <property type="match status" value="1"/>
</dbReference>
<dbReference type="Pfam" id="PF11940">
    <property type="entry name" value="DUF3458"/>
    <property type="match status" value="1"/>
</dbReference>
<evidence type="ECO:0000259" key="16">
    <source>
        <dbReference type="Pfam" id="PF17900"/>
    </source>
</evidence>
<evidence type="ECO:0000256" key="3">
    <source>
        <dbReference type="ARBA" id="ARBA00010136"/>
    </source>
</evidence>
<dbReference type="InterPro" id="IPR012779">
    <property type="entry name" value="Peptidase_M1_pepN"/>
</dbReference>
<comment type="similarity">
    <text evidence="3">Belongs to the peptidase M1 family.</text>
</comment>
<dbReference type="SUPFAM" id="SSF63737">
    <property type="entry name" value="Leukotriene A4 hydrolase N-terminal domain"/>
    <property type="match status" value="1"/>
</dbReference>
<dbReference type="Gene3D" id="1.25.50.10">
    <property type="entry name" value="Peptidase M1, alanyl aminopeptidase, C-terminal domain"/>
    <property type="match status" value="1"/>
</dbReference>
<dbReference type="FunFam" id="3.30.2010.30:FF:000002">
    <property type="entry name" value="Putative aminopeptidase N"/>
    <property type="match status" value="1"/>
</dbReference>
<feature type="domain" description="Peptidase M1 alanyl aminopeptidase Ig-like fold" evidence="14">
    <location>
        <begin position="450"/>
        <end position="554"/>
    </location>
</feature>
<evidence type="ECO:0000259" key="14">
    <source>
        <dbReference type="Pfam" id="PF11940"/>
    </source>
</evidence>
<evidence type="ECO:0000256" key="6">
    <source>
        <dbReference type="ARBA" id="ARBA00022438"/>
    </source>
</evidence>
<dbReference type="NCBIfam" id="TIGR02414">
    <property type="entry name" value="pepN_proteo"/>
    <property type="match status" value="1"/>
</dbReference>
<accession>A0A217ED93</accession>
<dbReference type="RefSeq" id="WP_088822533.1">
    <property type="nucleotide sequence ID" value="NZ_FZLN01000001.1"/>
</dbReference>
<keyword evidence="18" id="KW-1185">Reference proteome</keyword>
<evidence type="ECO:0000256" key="2">
    <source>
        <dbReference type="ARBA" id="ARBA00001947"/>
    </source>
</evidence>
<feature type="domain" description="Aminopeptidase N-like N-terminal" evidence="16">
    <location>
        <begin position="43"/>
        <end position="192"/>
    </location>
</feature>
<dbReference type="Gene3D" id="3.30.2010.30">
    <property type="match status" value="1"/>
</dbReference>
<dbReference type="InterPro" id="IPR037144">
    <property type="entry name" value="Peptidase_M1_pepN_C_sf"/>
</dbReference>
<dbReference type="GO" id="GO:0006508">
    <property type="term" value="P:proteolysis"/>
    <property type="evidence" value="ECO:0007669"/>
    <property type="project" value="UniProtKB-UniRule"/>
</dbReference>
<dbReference type="Gene3D" id="1.10.390.10">
    <property type="entry name" value="Neutral Protease Domain 2"/>
    <property type="match status" value="1"/>
</dbReference>
<evidence type="ECO:0000313" key="18">
    <source>
        <dbReference type="Proteomes" id="UP000243463"/>
    </source>
</evidence>
<feature type="domain" description="Peptidase M1 membrane alanine aminopeptidase" evidence="13">
    <location>
        <begin position="232"/>
        <end position="442"/>
    </location>
</feature>
<dbReference type="InterPro" id="IPR045357">
    <property type="entry name" value="Aminopeptidase_N-like_N"/>
</dbReference>
<dbReference type="InterPro" id="IPR001930">
    <property type="entry name" value="Peptidase_M1"/>
</dbReference>
<evidence type="ECO:0000256" key="8">
    <source>
        <dbReference type="ARBA" id="ARBA00022723"/>
    </source>
</evidence>
<dbReference type="PANTHER" id="PTHR46322">
    <property type="entry name" value="PUROMYCIN-SENSITIVE AMINOPEPTIDASE"/>
    <property type="match status" value="1"/>
</dbReference>
<dbReference type="EMBL" id="FZLN01000001">
    <property type="protein sequence ID" value="SNQ28488.1"/>
    <property type="molecule type" value="Genomic_DNA"/>
</dbReference>
<comment type="cofactor">
    <cofactor evidence="2">
        <name>Zn(2+)</name>
        <dbReference type="ChEBI" id="CHEBI:29105"/>
    </cofactor>
</comment>
<dbReference type="InterPro" id="IPR042097">
    <property type="entry name" value="Aminopeptidase_N-like_N_sf"/>
</dbReference>
<evidence type="ECO:0000256" key="10">
    <source>
        <dbReference type="ARBA" id="ARBA00022833"/>
    </source>
</evidence>
<dbReference type="InterPro" id="IPR035414">
    <property type="entry name" value="Peptidase_M1_pepN_Ig-like"/>
</dbReference>
<evidence type="ECO:0000313" key="17">
    <source>
        <dbReference type="EMBL" id="SNQ28488.1"/>
    </source>
</evidence>
<keyword evidence="8" id="KW-0479">Metal-binding</keyword>
<reference evidence="18" key="1">
    <citation type="submission" date="2017-06" db="EMBL/GenBank/DDBJ databases">
        <authorList>
            <person name="Varghese N."/>
            <person name="Submissions S."/>
        </authorList>
    </citation>
    <scope>NUCLEOTIDE SEQUENCE [LARGE SCALE GENOMIC DNA]</scope>
    <source>
        <strain evidence="18">ANC 5114</strain>
    </source>
</reference>
<dbReference type="InterPro" id="IPR014782">
    <property type="entry name" value="Peptidase_M1_dom"/>
</dbReference>
<gene>
    <name evidence="17" type="ORF">SAMN05444584_0411</name>
</gene>
<comment type="catalytic activity">
    <reaction evidence="1">
        <text>Release of an N-terminal amino acid, Xaa-|-Yaa- from a peptide, amide or arylamide. Xaa is preferably Ala, but may be most amino acids including Pro (slow action). When a terminal hydrophobic residue is followed by a prolyl residue, the two may be released as an intact Xaa-Pro dipeptide.</text>
        <dbReference type="EC" id="3.4.11.2"/>
    </reaction>
</comment>
<keyword evidence="9" id="KW-0378">Hydrolase</keyword>
<dbReference type="GO" id="GO:0016285">
    <property type="term" value="F:alanyl aminopeptidase activity"/>
    <property type="evidence" value="ECO:0007669"/>
    <property type="project" value="UniProtKB-EC"/>
</dbReference>
<name>A0A217ED93_9GAMM</name>
<dbReference type="PRINTS" id="PR00756">
    <property type="entry name" value="ALADIPTASE"/>
</dbReference>
<evidence type="ECO:0000259" key="15">
    <source>
        <dbReference type="Pfam" id="PF17432"/>
    </source>
</evidence>
<organism evidence="17 18">
    <name type="scientific">Acinetobacter apis</name>
    <dbReference type="NCBI Taxonomy" id="1229165"/>
    <lineage>
        <taxon>Bacteria</taxon>
        <taxon>Pseudomonadati</taxon>
        <taxon>Pseudomonadota</taxon>
        <taxon>Gammaproteobacteria</taxon>
        <taxon>Moraxellales</taxon>
        <taxon>Moraxellaceae</taxon>
        <taxon>Acinetobacter</taxon>
    </lineage>
</organism>
<evidence type="ECO:0000259" key="13">
    <source>
        <dbReference type="Pfam" id="PF01433"/>
    </source>
</evidence>
<evidence type="ECO:0000256" key="9">
    <source>
        <dbReference type="ARBA" id="ARBA00022801"/>
    </source>
</evidence>
<feature type="domain" description="Peptidase M1 alanyl aminopeptidase C-terminal" evidence="15">
    <location>
        <begin position="558"/>
        <end position="865"/>
    </location>
</feature>
<dbReference type="AlphaFoldDB" id="A0A217ED93"/>
<dbReference type="InterPro" id="IPR024601">
    <property type="entry name" value="Peptidase_M1_pepN_C"/>
</dbReference>
<evidence type="ECO:0000256" key="11">
    <source>
        <dbReference type="ARBA" id="ARBA00023049"/>
    </source>
</evidence>
<keyword evidence="10" id="KW-0862">Zinc</keyword>
<dbReference type="Proteomes" id="UP000243463">
    <property type="component" value="Unassembled WGS sequence"/>
</dbReference>
<proteinExistence type="inferred from homology"/>
<evidence type="ECO:0000256" key="12">
    <source>
        <dbReference type="NCBIfam" id="TIGR02414"/>
    </source>
</evidence>
<dbReference type="GO" id="GO:0008237">
    <property type="term" value="F:metallopeptidase activity"/>
    <property type="evidence" value="ECO:0007669"/>
    <property type="project" value="UniProtKB-UniRule"/>
</dbReference>
<dbReference type="EC" id="3.4.11.2" evidence="4 12"/>
<dbReference type="SUPFAM" id="SSF55486">
    <property type="entry name" value="Metalloproteases ('zincins'), catalytic domain"/>
    <property type="match status" value="1"/>
</dbReference>
<dbReference type="OrthoDB" id="100605at2"/>
<keyword evidence="11" id="KW-0482">Metalloprotease</keyword>
<dbReference type="InterPro" id="IPR038438">
    <property type="entry name" value="PepN_Ig-like_sf"/>
</dbReference>
<evidence type="ECO:0000256" key="5">
    <source>
        <dbReference type="ARBA" id="ARBA00015611"/>
    </source>
</evidence>
<dbReference type="Pfam" id="PF17900">
    <property type="entry name" value="Peptidase_M1_N"/>
    <property type="match status" value="1"/>
</dbReference>